<evidence type="ECO:0000313" key="2">
    <source>
        <dbReference type="Proteomes" id="UP000438429"/>
    </source>
</evidence>
<evidence type="ECO:0000313" key="1">
    <source>
        <dbReference type="EMBL" id="KAF0037815.1"/>
    </source>
</evidence>
<proteinExistence type="predicted"/>
<protein>
    <submittedName>
        <fullName evidence="1">Uncharacterized protein</fullName>
    </submittedName>
</protein>
<sequence>MKRHQRCGASSSHTPWTLRPDCRSFNSFNIKDGSYTELASAQIRKWKLRQLDGYPPTVTKKKEGRVIACAVSLPVTDANPVSFITVNSAALTQPSHEIKFQESRTVHGTFGGSFKARTVTARPFRSSRPFVGLKQGKQTGLLGAPAAAWRQYYDQMRKMMPSEDFQCNLRGHDDEGFYSFGATDQQVSLTVTTETWLIVHS</sequence>
<dbReference type="EMBL" id="VEVO01000009">
    <property type="protein sequence ID" value="KAF0037815.1"/>
    <property type="molecule type" value="Genomic_DNA"/>
</dbReference>
<accession>A0A6A4SYF7</accession>
<organism evidence="1 2">
    <name type="scientific">Scophthalmus maximus</name>
    <name type="common">Turbot</name>
    <name type="synonym">Psetta maxima</name>
    <dbReference type="NCBI Taxonomy" id="52904"/>
    <lineage>
        <taxon>Eukaryota</taxon>
        <taxon>Metazoa</taxon>
        <taxon>Chordata</taxon>
        <taxon>Craniata</taxon>
        <taxon>Vertebrata</taxon>
        <taxon>Euteleostomi</taxon>
        <taxon>Actinopterygii</taxon>
        <taxon>Neopterygii</taxon>
        <taxon>Teleostei</taxon>
        <taxon>Neoteleostei</taxon>
        <taxon>Acanthomorphata</taxon>
        <taxon>Carangaria</taxon>
        <taxon>Pleuronectiformes</taxon>
        <taxon>Pleuronectoidei</taxon>
        <taxon>Scophthalmidae</taxon>
        <taxon>Scophthalmus</taxon>
    </lineage>
</organism>
<dbReference type="Proteomes" id="UP000438429">
    <property type="component" value="Unassembled WGS sequence"/>
</dbReference>
<comment type="caution">
    <text evidence="1">The sequence shown here is derived from an EMBL/GenBank/DDBJ whole genome shotgun (WGS) entry which is preliminary data.</text>
</comment>
<name>A0A6A4SYF7_SCOMX</name>
<reference evidence="1 2" key="1">
    <citation type="submission" date="2019-06" db="EMBL/GenBank/DDBJ databases">
        <title>Draft genomes of female and male turbot (Scophthalmus maximus).</title>
        <authorList>
            <person name="Xu H."/>
            <person name="Xu X.-W."/>
            <person name="Shao C."/>
            <person name="Chen S."/>
        </authorList>
    </citation>
    <scope>NUCLEOTIDE SEQUENCE [LARGE SCALE GENOMIC DNA]</scope>
    <source>
        <strain evidence="1">Ysfricsl-2016a</strain>
        <tissue evidence="1">Blood</tissue>
    </source>
</reference>
<dbReference type="AlphaFoldDB" id="A0A6A4SYF7"/>
<gene>
    <name evidence="1" type="ORF">F2P81_010689</name>
</gene>